<dbReference type="Proteomes" id="UP001144280">
    <property type="component" value="Unassembled WGS sequence"/>
</dbReference>
<gene>
    <name evidence="3" type="ORF">Pa4123_84980</name>
</gene>
<proteinExistence type="predicted"/>
<accession>A0ABQ5RA19</accession>
<protein>
    <submittedName>
        <fullName evidence="3">Uncharacterized protein</fullName>
    </submittedName>
</protein>
<name>A0ABQ5RA19_9ACTN</name>
<feature type="transmembrane region" description="Helical" evidence="2">
    <location>
        <begin position="35"/>
        <end position="53"/>
    </location>
</feature>
<reference evidence="3" key="1">
    <citation type="submission" date="2022-12" db="EMBL/GenBank/DDBJ databases">
        <title>New Phytohabitans aurantiacus sp. RD004123 nov., an actinomycete isolated from soil.</title>
        <authorList>
            <person name="Triningsih D.W."/>
            <person name="Harunari E."/>
            <person name="Igarashi Y."/>
        </authorList>
    </citation>
    <scope>NUCLEOTIDE SEQUENCE</scope>
    <source>
        <strain evidence="3">RD004123</strain>
    </source>
</reference>
<keyword evidence="2" id="KW-0472">Membrane</keyword>
<evidence type="ECO:0000256" key="1">
    <source>
        <dbReference type="SAM" id="MobiDB-lite"/>
    </source>
</evidence>
<dbReference type="EMBL" id="BSDI01000078">
    <property type="protein sequence ID" value="GLI03220.1"/>
    <property type="molecule type" value="Genomic_DNA"/>
</dbReference>
<comment type="caution">
    <text evidence="3">The sequence shown here is derived from an EMBL/GenBank/DDBJ whole genome shotgun (WGS) entry which is preliminary data.</text>
</comment>
<sequence length="462" mass="49052">MLLRPPETVAAEAARHDLGARLGAARTRRANPIKAGWLGAAIGLPFALILLPVPFATVLLPPLAIASGVAYALLAPPRHGRRWLVAYERGFIDATKAEPVRVVLWEWALGRVEDSAIVVRLDGAAEPTRVTLHGLEPHTDLLETIDQRVMPLVVAHQLAAAGHGERLVFGPLAVTAGAITQAAEGEPLPWERVRSVRLVGGDRLVIGEFGAPRAWFSGAVPDAPVAVRVIAGLRPAATVIMPDAVETHAELIRRRRRRALASLAGLVALALLPGAAWAVVGTSGDEESTRPVGTQAATPESTVSPTPTLPPGVPETVYGYSAACLGRGFPGAPPYQGPGPHPIYVNGAGDARGPDAWYTEDVTKIQLVACGNSTTGRVLKKCEYLGINTPDVSQDMVLGRYTFEIREARTARVLGQVRLDGEDTYCRSAILGTETDDKKQVSVPFGSQIEAALRKYVDAYVG</sequence>
<feature type="transmembrane region" description="Helical" evidence="2">
    <location>
        <begin position="59"/>
        <end position="75"/>
    </location>
</feature>
<feature type="region of interest" description="Disordered" evidence="1">
    <location>
        <begin position="284"/>
        <end position="311"/>
    </location>
</feature>
<keyword evidence="2" id="KW-1133">Transmembrane helix</keyword>
<evidence type="ECO:0000313" key="4">
    <source>
        <dbReference type="Proteomes" id="UP001144280"/>
    </source>
</evidence>
<keyword evidence="4" id="KW-1185">Reference proteome</keyword>
<evidence type="ECO:0000313" key="3">
    <source>
        <dbReference type="EMBL" id="GLI03220.1"/>
    </source>
</evidence>
<dbReference type="RefSeq" id="WP_281905252.1">
    <property type="nucleotide sequence ID" value="NZ_BSDI01000078.1"/>
</dbReference>
<keyword evidence="2" id="KW-0812">Transmembrane</keyword>
<evidence type="ECO:0000256" key="2">
    <source>
        <dbReference type="SAM" id="Phobius"/>
    </source>
</evidence>
<feature type="compositionally biased region" description="Polar residues" evidence="1">
    <location>
        <begin position="291"/>
        <end position="306"/>
    </location>
</feature>
<organism evidence="3 4">
    <name type="scientific">Phytohabitans aurantiacus</name>
    <dbReference type="NCBI Taxonomy" id="3016789"/>
    <lineage>
        <taxon>Bacteria</taxon>
        <taxon>Bacillati</taxon>
        <taxon>Actinomycetota</taxon>
        <taxon>Actinomycetes</taxon>
        <taxon>Micromonosporales</taxon>
        <taxon>Micromonosporaceae</taxon>
    </lineage>
</organism>
<feature type="transmembrane region" description="Helical" evidence="2">
    <location>
        <begin position="259"/>
        <end position="280"/>
    </location>
</feature>